<sequence>MVNSTGKRSGRFVAYEYGEDLFGTIYLDKFSGREKGKLIDKWRLHDFGSLIRVLDTEISRREDENYERPYSY</sequence>
<comment type="caution">
    <text evidence="1">The sequence shown here is derived from an EMBL/GenBank/DDBJ whole genome shotgun (WGS) entry which is preliminary data.</text>
</comment>
<accession>A0A2P2E2D6</accession>
<dbReference type="Proteomes" id="UP000245133">
    <property type="component" value="Unassembled WGS sequence"/>
</dbReference>
<gene>
    <name evidence="1" type="ORF">LPTSP4_25720</name>
</gene>
<keyword evidence="2" id="KW-1185">Reference proteome</keyword>
<dbReference type="EMBL" id="BFBB01000008">
    <property type="protein sequence ID" value="GBF51041.1"/>
    <property type="molecule type" value="Genomic_DNA"/>
</dbReference>
<evidence type="ECO:0000313" key="2">
    <source>
        <dbReference type="Proteomes" id="UP000245133"/>
    </source>
</evidence>
<reference evidence="1 2" key="1">
    <citation type="submission" date="2018-02" db="EMBL/GenBank/DDBJ databases">
        <title>Novel Leptospira species isolated from soil and water in Japan.</title>
        <authorList>
            <person name="Nakao R."/>
            <person name="Masuzawa T."/>
        </authorList>
    </citation>
    <scope>NUCLEOTIDE SEQUENCE [LARGE SCALE GENOMIC DNA]</scope>
    <source>
        <strain evidence="1 2">YH101</strain>
    </source>
</reference>
<proteinExistence type="predicted"/>
<organism evidence="1 2">
    <name type="scientific">Leptospira ryugenii</name>
    <dbReference type="NCBI Taxonomy" id="1917863"/>
    <lineage>
        <taxon>Bacteria</taxon>
        <taxon>Pseudomonadati</taxon>
        <taxon>Spirochaetota</taxon>
        <taxon>Spirochaetia</taxon>
        <taxon>Leptospirales</taxon>
        <taxon>Leptospiraceae</taxon>
        <taxon>Leptospira</taxon>
    </lineage>
</organism>
<dbReference type="AlphaFoldDB" id="A0A2P2E2D6"/>
<evidence type="ECO:0000313" key="1">
    <source>
        <dbReference type="EMBL" id="GBF51041.1"/>
    </source>
</evidence>
<name>A0A2P2E2D6_9LEPT</name>
<protein>
    <submittedName>
        <fullName evidence="1">Uncharacterized protein</fullName>
    </submittedName>
</protein>